<gene>
    <name evidence="2" type="ORF">ACFOY2_43180</name>
</gene>
<comment type="caution">
    <text evidence="2">The sequence shown here is derived from an EMBL/GenBank/DDBJ whole genome shotgun (WGS) entry which is preliminary data.</text>
</comment>
<keyword evidence="1" id="KW-1133">Transmembrane helix</keyword>
<evidence type="ECO:0000256" key="1">
    <source>
        <dbReference type="SAM" id="Phobius"/>
    </source>
</evidence>
<organism evidence="2 3">
    <name type="scientific">Nonomuraea purpurea</name>
    <dbReference type="NCBI Taxonomy" id="1849276"/>
    <lineage>
        <taxon>Bacteria</taxon>
        <taxon>Bacillati</taxon>
        <taxon>Actinomycetota</taxon>
        <taxon>Actinomycetes</taxon>
        <taxon>Streptosporangiales</taxon>
        <taxon>Streptosporangiaceae</taxon>
        <taxon>Nonomuraea</taxon>
    </lineage>
</organism>
<name>A0ABV8GMH7_9ACTN</name>
<evidence type="ECO:0008006" key="4">
    <source>
        <dbReference type="Google" id="ProtNLM"/>
    </source>
</evidence>
<protein>
    <recommendedName>
        <fullName evidence="4">Integral membrane protein</fullName>
    </recommendedName>
</protein>
<dbReference type="Proteomes" id="UP001595851">
    <property type="component" value="Unassembled WGS sequence"/>
</dbReference>
<proteinExistence type="predicted"/>
<dbReference type="PROSITE" id="PS51257">
    <property type="entry name" value="PROKAR_LIPOPROTEIN"/>
    <property type="match status" value="1"/>
</dbReference>
<accession>A0ABV8GMH7</accession>
<feature type="transmembrane region" description="Helical" evidence="1">
    <location>
        <begin position="54"/>
        <end position="70"/>
    </location>
</feature>
<evidence type="ECO:0000313" key="2">
    <source>
        <dbReference type="EMBL" id="MFC4014093.1"/>
    </source>
</evidence>
<feature type="transmembrane region" description="Helical" evidence="1">
    <location>
        <begin position="90"/>
        <end position="109"/>
    </location>
</feature>
<sequence>MRGRPMAVLLPAGFVLGVGSCVVATVLSGVAARLAVVAVAAGLYGAWARRWSAALATAVLAWCFATGFLVRGRGELTFTPDDLATMGEFVLTALAGCACAAVHAAVLRARRRRAMRARARPGPVQVARHGERLRRGAAPPR</sequence>
<keyword evidence="1" id="KW-0472">Membrane</keyword>
<keyword evidence="3" id="KW-1185">Reference proteome</keyword>
<feature type="transmembrane region" description="Helical" evidence="1">
    <location>
        <begin position="30"/>
        <end position="47"/>
    </location>
</feature>
<reference evidence="3" key="1">
    <citation type="journal article" date="2019" name="Int. J. Syst. Evol. Microbiol.">
        <title>The Global Catalogue of Microorganisms (GCM) 10K type strain sequencing project: providing services to taxonomists for standard genome sequencing and annotation.</title>
        <authorList>
            <consortium name="The Broad Institute Genomics Platform"/>
            <consortium name="The Broad Institute Genome Sequencing Center for Infectious Disease"/>
            <person name="Wu L."/>
            <person name="Ma J."/>
        </authorList>
    </citation>
    <scope>NUCLEOTIDE SEQUENCE [LARGE SCALE GENOMIC DNA]</scope>
    <source>
        <strain evidence="3">TBRC 1276</strain>
    </source>
</reference>
<dbReference type="EMBL" id="JBHSBI010000032">
    <property type="protein sequence ID" value="MFC4014093.1"/>
    <property type="molecule type" value="Genomic_DNA"/>
</dbReference>
<dbReference type="RefSeq" id="WP_379533943.1">
    <property type="nucleotide sequence ID" value="NZ_JBHSBI010000032.1"/>
</dbReference>
<evidence type="ECO:0000313" key="3">
    <source>
        <dbReference type="Proteomes" id="UP001595851"/>
    </source>
</evidence>
<keyword evidence="1" id="KW-0812">Transmembrane</keyword>